<name>A0ABY9WM95_9BACT</name>
<feature type="transmembrane region" description="Helical" evidence="1">
    <location>
        <begin position="87"/>
        <end position="110"/>
    </location>
</feature>
<keyword evidence="1" id="KW-0472">Membrane</keyword>
<sequence>MSRFPRGKESAMCPHVYTQLVKALASRRTQTTAVALIVAGALVIHAAPPEHFVTAVIGGSLGFSLLFAWLFFHCGLRQLPQRQRGPFILVVLVVLSSLLVVQARAALALATDALRAQHSGAWTVPRARADERAPQRAGAVFTGRASSGSH</sequence>
<keyword evidence="1" id="KW-1133">Transmembrane helix</keyword>
<dbReference type="EMBL" id="CP043494">
    <property type="protein sequence ID" value="WNG44383.1"/>
    <property type="molecule type" value="Genomic_DNA"/>
</dbReference>
<reference evidence="2 3" key="1">
    <citation type="submission" date="2019-08" db="EMBL/GenBank/DDBJ databases">
        <title>Archangium and Cystobacter genomes.</title>
        <authorList>
            <person name="Chen I.-C.K."/>
            <person name="Wielgoss S."/>
        </authorList>
    </citation>
    <scope>NUCLEOTIDE SEQUENCE [LARGE SCALE GENOMIC DNA]</scope>
    <source>
        <strain evidence="2 3">Cbm 6</strain>
    </source>
</reference>
<gene>
    <name evidence="2" type="ORF">F0U60_09865</name>
</gene>
<feature type="transmembrane region" description="Helical" evidence="1">
    <location>
        <begin position="31"/>
        <end position="47"/>
    </location>
</feature>
<keyword evidence="1" id="KW-0812">Transmembrane</keyword>
<proteinExistence type="predicted"/>
<keyword evidence="3" id="KW-1185">Reference proteome</keyword>
<dbReference type="RefSeq" id="WP_395817062.1">
    <property type="nucleotide sequence ID" value="NZ_CP043494.1"/>
</dbReference>
<evidence type="ECO:0000256" key="1">
    <source>
        <dbReference type="SAM" id="Phobius"/>
    </source>
</evidence>
<evidence type="ECO:0000313" key="3">
    <source>
        <dbReference type="Proteomes" id="UP001611383"/>
    </source>
</evidence>
<organism evidence="2 3">
    <name type="scientific">Archangium minus</name>
    <dbReference type="NCBI Taxonomy" id="83450"/>
    <lineage>
        <taxon>Bacteria</taxon>
        <taxon>Pseudomonadati</taxon>
        <taxon>Myxococcota</taxon>
        <taxon>Myxococcia</taxon>
        <taxon>Myxococcales</taxon>
        <taxon>Cystobacterineae</taxon>
        <taxon>Archangiaceae</taxon>
        <taxon>Archangium</taxon>
    </lineage>
</organism>
<protein>
    <submittedName>
        <fullName evidence="2">Uncharacterized protein</fullName>
    </submittedName>
</protein>
<evidence type="ECO:0000313" key="2">
    <source>
        <dbReference type="EMBL" id="WNG44383.1"/>
    </source>
</evidence>
<dbReference type="Proteomes" id="UP001611383">
    <property type="component" value="Chromosome"/>
</dbReference>
<accession>A0ABY9WM95</accession>
<feature type="transmembrane region" description="Helical" evidence="1">
    <location>
        <begin position="53"/>
        <end position="75"/>
    </location>
</feature>